<protein>
    <submittedName>
        <fullName evidence="6">ABC transporter related</fullName>
    </submittedName>
</protein>
<dbReference type="PROSITE" id="PS50893">
    <property type="entry name" value="ABC_TRANSPORTER_2"/>
    <property type="match status" value="1"/>
</dbReference>
<evidence type="ECO:0000256" key="3">
    <source>
        <dbReference type="ARBA" id="ARBA00022840"/>
    </source>
</evidence>
<dbReference type="InterPro" id="IPR017871">
    <property type="entry name" value="ABC_transporter-like_CS"/>
</dbReference>
<keyword evidence="7" id="KW-1185">Reference proteome</keyword>
<dbReference type="STRING" id="398767.Glov_0231"/>
<evidence type="ECO:0000313" key="7">
    <source>
        <dbReference type="Proteomes" id="UP000002420"/>
    </source>
</evidence>
<dbReference type="GO" id="GO:0098796">
    <property type="term" value="C:membrane protein complex"/>
    <property type="evidence" value="ECO:0007669"/>
    <property type="project" value="UniProtKB-ARBA"/>
</dbReference>
<gene>
    <name evidence="6" type="ordered locus">Glov_0231</name>
</gene>
<dbReference type="GO" id="GO:0005524">
    <property type="term" value="F:ATP binding"/>
    <property type="evidence" value="ECO:0007669"/>
    <property type="project" value="UniProtKB-KW"/>
</dbReference>
<dbReference type="EMBL" id="CP001089">
    <property type="protein sequence ID" value="ACD93961.1"/>
    <property type="molecule type" value="Genomic_DNA"/>
</dbReference>
<evidence type="ECO:0000256" key="2">
    <source>
        <dbReference type="ARBA" id="ARBA00022741"/>
    </source>
</evidence>
<dbReference type="InterPro" id="IPR017911">
    <property type="entry name" value="MacB-like_ATP-bd"/>
</dbReference>
<dbReference type="InterPro" id="IPR003593">
    <property type="entry name" value="AAA+_ATPase"/>
</dbReference>
<dbReference type="AlphaFoldDB" id="B3EAX7"/>
<dbReference type="InterPro" id="IPR027417">
    <property type="entry name" value="P-loop_NTPase"/>
</dbReference>
<dbReference type="InterPro" id="IPR003439">
    <property type="entry name" value="ABC_transporter-like_ATP-bd"/>
</dbReference>
<dbReference type="Pfam" id="PF00005">
    <property type="entry name" value="ABC_tran"/>
    <property type="match status" value="1"/>
</dbReference>
<evidence type="ECO:0000259" key="5">
    <source>
        <dbReference type="PROSITE" id="PS50893"/>
    </source>
</evidence>
<dbReference type="SMART" id="SM00382">
    <property type="entry name" value="AAA"/>
    <property type="match status" value="1"/>
</dbReference>
<proteinExistence type="inferred from homology"/>
<dbReference type="KEGG" id="glo:Glov_0231"/>
<dbReference type="HOGENOM" id="CLU_000604_1_22_7"/>
<dbReference type="FunFam" id="3.40.50.300:FF:000032">
    <property type="entry name" value="Export ABC transporter ATP-binding protein"/>
    <property type="match status" value="1"/>
</dbReference>
<reference evidence="6 7" key="1">
    <citation type="submission" date="2008-05" db="EMBL/GenBank/DDBJ databases">
        <title>Complete sequence of chromosome of Geobacter lovleyi SZ.</title>
        <authorList>
            <consortium name="US DOE Joint Genome Institute"/>
            <person name="Lucas S."/>
            <person name="Copeland A."/>
            <person name="Lapidus A."/>
            <person name="Glavina del Rio T."/>
            <person name="Dalin E."/>
            <person name="Tice H."/>
            <person name="Bruce D."/>
            <person name="Goodwin L."/>
            <person name="Pitluck S."/>
            <person name="Chertkov O."/>
            <person name="Meincke L."/>
            <person name="Brettin T."/>
            <person name="Detter J.C."/>
            <person name="Han C."/>
            <person name="Tapia R."/>
            <person name="Kuske C.R."/>
            <person name="Schmutz J."/>
            <person name="Larimer F."/>
            <person name="Land M."/>
            <person name="Hauser L."/>
            <person name="Kyrpides N."/>
            <person name="Mikhailova N."/>
            <person name="Sung Y."/>
            <person name="Fletcher K.E."/>
            <person name="Ritalahti K.M."/>
            <person name="Loeffler F.E."/>
            <person name="Richardson P."/>
        </authorList>
    </citation>
    <scope>NUCLEOTIDE SEQUENCE [LARGE SCALE GENOMIC DNA]</scope>
    <source>
        <strain evidence="7">ATCC BAA-1151 / DSM 17278 / SZ</strain>
    </source>
</reference>
<keyword evidence="2" id="KW-0547">Nucleotide-binding</keyword>
<dbReference type="CDD" id="cd03255">
    <property type="entry name" value="ABC_MJ0796_LolCDE_FtsE"/>
    <property type="match status" value="1"/>
</dbReference>
<dbReference type="PANTHER" id="PTHR24220">
    <property type="entry name" value="IMPORT ATP-BINDING PROTEIN"/>
    <property type="match status" value="1"/>
</dbReference>
<evidence type="ECO:0000256" key="1">
    <source>
        <dbReference type="ARBA" id="ARBA00022448"/>
    </source>
</evidence>
<dbReference type="SUPFAM" id="SSF52540">
    <property type="entry name" value="P-loop containing nucleoside triphosphate hydrolases"/>
    <property type="match status" value="1"/>
</dbReference>
<comment type="similarity">
    <text evidence="4">Belongs to the ABC transporter superfamily. Macrolide exporter (TC 3.A.1.122) family.</text>
</comment>
<feature type="domain" description="ABC transporter" evidence="5">
    <location>
        <begin position="8"/>
        <end position="243"/>
    </location>
</feature>
<dbReference type="InterPro" id="IPR015854">
    <property type="entry name" value="ABC_transpr_LolD-like"/>
</dbReference>
<dbReference type="PROSITE" id="PS00211">
    <property type="entry name" value="ABC_TRANSPORTER_1"/>
    <property type="match status" value="1"/>
</dbReference>
<dbReference type="Proteomes" id="UP000002420">
    <property type="component" value="Chromosome"/>
</dbReference>
<evidence type="ECO:0000313" key="6">
    <source>
        <dbReference type="EMBL" id="ACD93961.1"/>
    </source>
</evidence>
<dbReference type="GO" id="GO:0005886">
    <property type="term" value="C:plasma membrane"/>
    <property type="evidence" value="ECO:0007669"/>
    <property type="project" value="TreeGrafter"/>
</dbReference>
<organism evidence="6 7">
    <name type="scientific">Trichlorobacter lovleyi (strain ATCC BAA-1151 / DSM 17278 / SZ)</name>
    <name type="common">Geobacter lovleyi</name>
    <dbReference type="NCBI Taxonomy" id="398767"/>
    <lineage>
        <taxon>Bacteria</taxon>
        <taxon>Pseudomonadati</taxon>
        <taxon>Thermodesulfobacteriota</taxon>
        <taxon>Desulfuromonadia</taxon>
        <taxon>Geobacterales</taxon>
        <taxon>Geobacteraceae</taxon>
        <taxon>Trichlorobacter</taxon>
    </lineage>
</organism>
<dbReference type="GO" id="GO:0016887">
    <property type="term" value="F:ATP hydrolysis activity"/>
    <property type="evidence" value="ECO:0007669"/>
    <property type="project" value="InterPro"/>
</dbReference>
<name>B3EAX7_TRIL1</name>
<dbReference type="eggNOG" id="COG1136">
    <property type="taxonomic scope" value="Bacteria"/>
</dbReference>
<keyword evidence="1" id="KW-0813">Transport</keyword>
<dbReference type="Gene3D" id="3.40.50.300">
    <property type="entry name" value="P-loop containing nucleotide triphosphate hydrolases"/>
    <property type="match status" value="1"/>
</dbReference>
<sequence>MDKNMYAIEVERLTKIYGKGETAVTAIANATLQVKPGELVAILGPSGSGKTTLLTCIGLINEPTNGKVVIDGTTVADEGWNSGIDLKRMRREKLGFIFQAHNLIPFLTAQENVMIALEINHLTKSEAKGRATELLVSLNLGHRLNNYPSALSGGEAQRVAIARALANKPKVILADEPTAALDTENGKNVMTLLKKLAVENHSAILVVTHDHRMVEGFDRIFQVNDGRITGEKSNLEVWASHELG</sequence>
<dbReference type="PANTHER" id="PTHR24220:SF86">
    <property type="entry name" value="ABC TRANSPORTER ABCH.1"/>
    <property type="match status" value="1"/>
</dbReference>
<keyword evidence="3" id="KW-0067">ATP-binding</keyword>
<evidence type="ECO:0000256" key="4">
    <source>
        <dbReference type="ARBA" id="ARBA00038388"/>
    </source>
</evidence>
<accession>B3EAX7</accession>
<dbReference type="GO" id="GO:0022857">
    <property type="term" value="F:transmembrane transporter activity"/>
    <property type="evidence" value="ECO:0007669"/>
    <property type="project" value="TreeGrafter"/>
</dbReference>